<dbReference type="InterPro" id="IPR036388">
    <property type="entry name" value="WH-like_DNA-bd_sf"/>
</dbReference>
<protein>
    <recommendedName>
        <fullName evidence="5">Rrf2 family transcriptional regulator</fullName>
    </recommendedName>
</protein>
<sequence>MRISARADYAIRVLLELAADTARPITCEAVASAQDIPARFIKAVLRDLRQAGLVRSQRGCEGGYWLARAAGEITVRDAVAAVDGEFLSVRGEPRPALSYHGTAAGLAPFWSGIETGLDALLRATTITDLLAGAAATGKPSSATRRPAGPLATCPRSYP</sequence>
<dbReference type="InterPro" id="IPR030489">
    <property type="entry name" value="TR_Rrf2-type_CS"/>
</dbReference>
<evidence type="ECO:0000256" key="2">
    <source>
        <dbReference type="SAM" id="MobiDB-lite"/>
    </source>
</evidence>
<dbReference type="InterPro" id="IPR000944">
    <property type="entry name" value="Tscrpt_reg_Rrf2"/>
</dbReference>
<dbReference type="Gene3D" id="1.10.10.10">
    <property type="entry name" value="Winged helix-like DNA-binding domain superfamily/Winged helix DNA-binding domain"/>
    <property type="match status" value="1"/>
</dbReference>
<dbReference type="NCBIfam" id="TIGR00738">
    <property type="entry name" value="rrf2_super"/>
    <property type="match status" value="1"/>
</dbReference>
<keyword evidence="4" id="KW-1185">Reference proteome</keyword>
<dbReference type="PANTHER" id="PTHR33221:SF5">
    <property type="entry name" value="HTH-TYPE TRANSCRIPTIONAL REGULATOR ISCR"/>
    <property type="match status" value="1"/>
</dbReference>
<name>A0ABP6V426_9PSEU</name>
<evidence type="ECO:0000256" key="1">
    <source>
        <dbReference type="ARBA" id="ARBA00023125"/>
    </source>
</evidence>
<evidence type="ECO:0008006" key="5">
    <source>
        <dbReference type="Google" id="ProtNLM"/>
    </source>
</evidence>
<keyword evidence="1" id="KW-0238">DNA-binding</keyword>
<proteinExistence type="predicted"/>
<dbReference type="RefSeq" id="WP_344855157.1">
    <property type="nucleotide sequence ID" value="NZ_BAAAZN010000001.1"/>
</dbReference>
<reference evidence="4" key="1">
    <citation type="journal article" date="2019" name="Int. J. Syst. Evol. Microbiol.">
        <title>The Global Catalogue of Microorganisms (GCM) 10K type strain sequencing project: providing services to taxonomists for standard genome sequencing and annotation.</title>
        <authorList>
            <consortium name="The Broad Institute Genomics Platform"/>
            <consortium name="The Broad Institute Genome Sequencing Center for Infectious Disease"/>
            <person name="Wu L."/>
            <person name="Ma J."/>
        </authorList>
    </citation>
    <scope>NUCLEOTIDE SEQUENCE [LARGE SCALE GENOMIC DNA]</scope>
    <source>
        <strain evidence="4">JCM 16898</strain>
    </source>
</reference>
<dbReference type="PROSITE" id="PS01332">
    <property type="entry name" value="HTH_RRF2_1"/>
    <property type="match status" value="1"/>
</dbReference>
<comment type="caution">
    <text evidence="3">The sequence shown here is derived from an EMBL/GenBank/DDBJ whole genome shotgun (WGS) entry which is preliminary data.</text>
</comment>
<dbReference type="EMBL" id="BAAAZN010000001">
    <property type="protein sequence ID" value="GAA3526634.1"/>
    <property type="molecule type" value="Genomic_DNA"/>
</dbReference>
<dbReference type="PROSITE" id="PS51197">
    <property type="entry name" value="HTH_RRF2_2"/>
    <property type="match status" value="1"/>
</dbReference>
<dbReference type="Pfam" id="PF02082">
    <property type="entry name" value="Rrf2"/>
    <property type="match status" value="1"/>
</dbReference>
<evidence type="ECO:0000313" key="3">
    <source>
        <dbReference type="EMBL" id="GAA3526634.1"/>
    </source>
</evidence>
<evidence type="ECO:0000313" key="4">
    <source>
        <dbReference type="Proteomes" id="UP001500689"/>
    </source>
</evidence>
<dbReference type="InterPro" id="IPR036390">
    <property type="entry name" value="WH_DNA-bd_sf"/>
</dbReference>
<dbReference type="PANTHER" id="PTHR33221">
    <property type="entry name" value="WINGED HELIX-TURN-HELIX TRANSCRIPTIONAL REGULATOR, RRF2 FAMILY"/>
    <property type="match status" value="1"/>
</dbReference>
<dbReference type="SUPFAM" id="SSF46785">
    <property type="entry name" value="Winged helix' DNA-binding domain"/>
    <property type="match status" value="1"/>
</dbReference>
<gene>
    <name evidence="3" type="ORF">GCM10022222_07030</name>
</gene>
<organism evidence="3 4">
    <name type="scientific">Amycolatopsis ultiminotia</name>
    <dbReference type="NCBI Taxonomy" id="543629"/>
    <lineage>
        <taxon>Bacteria</taxon>
        <taxon>Bacillati</taxon>
        <taxon>Actinomycetota</taxon>
        <taxon>Actinomycetes</taxon>
        <taxon>Pseudonocardiales</taxon>
        <taxon>Pseudonocardiaceae</taxon>
        <taxon>Amycolatopsis</taxon>
    </lineage>
</organism>
<dbReference type="Proteomes" id="UP001500689">
    <property type="component" value="Unassembled WGS sequence"/>
</dbReference>
<accession>A0ABP6V426</accession>
<feature type="region of interest" description="Disordered" evidence="2">
    <location>
        <begin position="136"/>
        <end position="158"/>
    </location>
</feature>